<dbReference type="PANTHER" id="PTHR10224:SF12">
    <property type="entry name" value="GLYOXALASE ELBB"/>
    <property type="match status" value="1"/>
</dbReference>
<comment type="function">
    <text evidence="1">Displays glyoxalase activity, catalyzing the conversion of glyoxal to glycolate.</text>
</comment>
<dbReference type="SUPFAM" id="SSF52317">
    <property type="entry name" value="Class I glutamine amidotransferase-like"/>
    <property type="match status" value="1"/>
</dbReference>
<dbReference type="EMBL" id="FPBP01000004">
    <property type="protein sequence ID" value="SFU58953.1"/>
    <property type="molecule type" value="Genomic_DNA"/>
</dbReference>
<evidence type="ECO:0000313" key="2">
    <source>
        <dbReference type="EMBL" id="SFU58953.1"/>
    </source>
</evidence>
<dbReference type="PANTHER" id="PTHR10224">
    <property type="entry name" value="ES1 PROTEIN HOMOLOG, MITOCHONDRIAL"/>
    <property type="match status" value="1"/>
</dbReference>
<name>A0A1I7HE20_9GAMM</name>
<keyword evidence="1" id="KW-0456">Lyase</keyword>
<evidence type="ECO:0000256" key="1">
    <source>
        <dbReference type="PIRNR" id="PIRNR006320"/>
    </source>
</evidence>
<dbReference type="Gene3D" id="3.40.50.880">
    <property type="match status" value="1"/>
</dbReference>
<keyword evidence="3" id="KW-1185">Reference proteome</keyword>
<dbReference type="GO" id="GO:0016829">
    <property type="term" value="F:lyase activity"/>
    <property type="evidence" value="ECO:0007669"/>
    <property type="project" value="UniProtKB-UniRule"/>
</dbReference>
<comment type="catalytic activity">
    <reaction evidence="1">
        <text>glyoxal + H2O = glycolate + H(+)</text>
        <dbReference type="Rhea" id="RHEA:51672"/>
        <dbReference type="ChEBI" id="CHEBI:15377"/>
        <dbReference type="ChEBI" id="CHEBI:15378"/>
        <dbReference type="ChEBI" id="CHEBI:29805"/>
        <dbReference type="ChEBI" id="CHEBI:34779"/>
    </reaction>
</comment>
<proteinExistence type="inferred from homology"/>
<dbReference type="PIRSF" id="PIRSF006320">
    <property type="entry name" value="Elb2"/>
    <property type="match status" value="1"/>
</dbReference>
<evidence type="ECO:0000313" key="3">
    <source>
        <dbReference type="Proteomes" id="UP000198693"/>
    </source>
</evidence>
<dbReference type="Proteomes" id="UP000198693">
    <property type="component" value="Unassembled WGS sequence"/>
</dbReference>
<dbReference type="InterPro" id="IPR029062">
    <property type="entry name" value="Class_I_gatase-like"/>
</dbReference>
<dbReference type="AlphaFoldDB" id="A0A1I7HE20"/>
<accession>A0A1I7HE20</accession>
<dbReference type="STRING" id="463301.SAMN04487955_104191"/>
<dbReference type="CDD" id="cd03133">
    <property type="entry name" value="GATase1_ES1"/>
    <property type="match status" value="1"/>
</dbReference>
<reference evidence="3" key="1">
    <citation type="submission" date="2016-10" db="EMBL/GenBank/DDBJ databases">
        <authorList>
            <person name="Varghese N."/>
            <person name="Submissions S."/>
        </authorList>
    </citation>
    <scope>NUCLEOTIDE SEQUENCE [LARGE SCALE GENOMIC DNA]</scope>
    <source>
        <strain evidence="3">CGMCC 1.6981</strain>
    </source>
</reference>
<organism evidence="2 3">
    <name type="scientific">Halomonas korlensis</name>
    <dbReference type="NCBI Taxonomy" id="463301"/>
    <lineage>
        <taxon>Bacteria</taxon>
        <taxon>Pseudomonadati</taxon>
        <taxon>Pseudomonadota</taxon>
        <taxon>Gammaproteobacteria</taxon>
        <taxon>Oceanospirillales</taxon>
        <taxon>Halomonadaceae</taxon>
        <taxon>Halomonas</taxon>
    </lineage>
</organism>
<dbReference type="NCBIfam" id="NF008747">
    <property type="entry name" value="PRK11780.1"/>
    <property type="match status" value="1"/>
</dbReference>
<gene>
    <name evidence="2" type="ORF">SAMN04487955_104191</name>
</gene>
<dbReference type="InterPro" id="IPR026041">
    <property type="entry name" value="ElbB"/>
</dbReference>
<sequence length="220" mass="23457">MSKQVAVILSGCGVFDGSEIYETTLTLLRLDQLGIGYRCFAPDIAQHHVIDHRSGEVAPDETRNVLVESARLARGEISPLSDLEADEFDAVILPGGFGAAKNLSTFAEAGSDMVVLGELIEALEGFRESRKPIGLMCISPVMVPRLLGQGIAVTVGHDPGVSGVISAMGGLHRGCGVEDIVVDFENRVVTTPAYMLATRISEAATGIFKLVDRLDEMMDL</sequence>
<dbReference type="RefSeq" id="WP_089794563.1">
    <property type="nucleotide sequence ID" value="NZ_FPBP01000004.1"/>
</dbReference>
<protein>
    <recommendedName>
        <fullName evidence="1">Glyoxalase</fullName>
    </recommendedName>
</protein>
<comment type="similarity">
    <text evidence="1">Belongs to the peptidase C56 family.</text>
</comment>
<dbReference type="OrthoDB" id="5605062at2"/>